<feature type="transmembrane region" description="Helical" evidence="1">
    <location>
        <begin position="12"/>
        <end position="33"/>
    </location>
</feature>
<dbReference type="EMBL" id="JAUSYP010000001">
    <property type="protein sequence ID" value="MDQ0748946.1"/>
    <property type="molecule type" value="Genomic_DNA"/>
</dbReference>
<feature type="transmembrane region" description="Helical" evidence="1">
    <location>
        <begin position="45"/>
        <end position="64"/>
    </location>
</feature>
<feature type="transmembrane region" description="Helical" evidence="1">
    <location>
        <begin position="80"/>
        <end position="99"/>
    </location>
</feature>
<evidence type="ECO:0000256" key="1">
    <source>
        <dbReference type="SAM" id="Phobius"/>
    </source>
</evidence>
<organism evidence="2 3">
    <name type="scientific">Streptomyces africanus</name>
    <dbReference type="NCBI Taxonomy" id="231024"/>
    <lineage>
        <taxon>Bacteria</taxon>
        <taxon>Bacillati</taxon>
        <taxon>Actinomycetota</taxon>
        <taxon>Actinomycetes</taxon>
        <taxon>Kitasatosporales</taxon>
        <taxon>Streptomycetaceae</taxon>
        <taxon>Streptomyces</taxon>
    </lineage>
</organism>
<keyword evidence="1" id="KW-0812">Transmembrane</keyword>
<name>A0ABU0QNJ9_9ACTN</name>
<comment type="caution">
    <text evidence="2">The sequence shown here is derived from an EMBL/GenBank/DDBJ whole genome shotgun (WGS) entry which is preliminary data.</text>
</comment>
<keyword evidence="3" id="KW-1185">Reference proteome</keyword>
<accession>A0ABU0QNJ9</accession>
<proteinExistence type="predicted"/>
<reference evidence="2 3" key="1">
    <citation type="submission" date="2023-07" db="EMBL/GenBank/DDBJ databases">
        <title>Comparative genomics of wheat-associated soil bacteria to identify genetic determinants of phenazine resistance.</title>
        <authorList>
            <person name="Mouncey N."/>
        </authorList>
    </citation>
    <scope>NUCLEOTIDE SEQUENCE [LARGE SCALE GENOMIC DNA]</scope>
    <source>
        <strain evidence="2 3">B3I12</strain>
    </source>
</reference>
<evidence type="ECO:0000313" key="3">
    <source>
        <dbReference type="Proteomes" id="UP001232755"/>
    </source>
</evidence>
<gene>
    <name evidence="2" type="ORF">QF034_003177</name>
</gene>
<protein>
    <submittedName>
        <fullName evidence="2">TRAP-type mannitol/chloroaromatic compound transport system permease small subunit</fullName>
    </submittedName>
</protein>
<sequence>MSRRWQAALGANVLLGIPGVIPIWMLWFLAASWTGGPEPTDNDPLVLWLPIAAVIVVPYVLLWLSVNRSLARRSSLTPRTYWWLSALATFLPTTALIIYSP</sequence>
<keyword evidence="1" id="KW-1133">Transmembrane helix</keyword>
<keyword evidence="1" id="KW-0472">Membrane</keyword>
<dbReference type="Proteomes" id="UP001232755">
    <property type="component" value="Unassembled WGS sequence"/>
</dbReference>
<dbReference type="RefSeq" id="WP_307175597.1">
    <property type="nucleotide sequence ID" value="NZ_JAUSYP010000001.1"/>
</dbReference>
<evidence type="ECO:0000313" key="2">
    <source>
        <dbReference type="EMBL" id="MDQ0748946.1"/>
    </source>
</evidence>